<dbReference type="Gene3D" id="3.90.1200.10">
    <property type="match status" value="1"/>
</dbReference>
<dbReference type="RefSeq" id="WP_377556845.1">
    <property type="nucleotide sequence ID" value="NZ_JBHUHQ010000021.1"/>
</dbReference>
<accession>A0ABW4W4R7</accession>
<proteinExistence type="predicted"/>
<dbReference type="PANTHER" id="PTHR39179:SF3">
    <property type="entry name" value="COTS-RELATED PROTEIN"/>
    <property type="match status" value="1"/>
</dbReference>
<reference evidence="3" key="1">
    <citation type="journal article" date="2019" name="Int. J. Syst. Evol. Microbiol.">
        <title>The Global Catalogue of Microorganisms (GCM) 10K type strain sequencing project: providing services to taxonomists for standard genome sequencing and annotation.</title>
        <authorList>
            <consortium name="The Broad Institute Genomics Platform"/>
            <consortium name="The Broad Institute Genome Sequencing Center for Infectious Disease"/>
            <person name="Wu L."/>
            <person name="Ma J."/>
        </authorList>
    </citation>
    <scope>NUCLEOTIDE SEQUENCE [LARGE SCALE GENOMIC DNA]</scope>
    <source>
        <strain evidence="3">R28</strain>
    </source>
</reference>
<dbReference type="InterPro" id="IPR047175">
    <property type="entry name" value="CotS-like"/>
</dbReference>
<gene>
    <name evidence="2" type="ORF">ACFSJF_18180</name>
</gene>
<dbReference type="PANTHER" id="PTHR39179">
    <property type="entry name" value="SPORE COAT PROTEIN I"/>
    <property type="match status" value="1"/>
</dbReference>
<protein>
    <submittedName>
        <fullName evidence="2">Phosphotransferase</fullName>
    </submittedName>
</protein>
<dbReference type="SUPFAM" id="SSF56112">
    <property type="entry name" value="Protein kinase-like (PK-like)"/>
    <property type="match status" value="1"/>
</dbReference>
<dbReference type="Pfam" id="PF01636">
    <property type="entry name" value="APH"/>
    <property type="match status" value="1"/>
</dbReference>
<dbReference type="InterPro" id="IPR011009">
    <property type="entry name" value="Kinase-like_dom_sf"/>
</dbReference>
<feature type="domain" description="Aminoglycoside phosphotransferase" evidence="1">
    <location>
        <begin position="35"/>
        <end position="237"/>
    </location>
</feature>
<organism evidence="2 3">
    <name type="scientific">Ornithinibacillus salinisoli</name>
    <dbReference type="NCBI Taxonomy" id="1848459"/>
    <lineage>
        <taxon>Bacteria</taxon>
        <taxon>Bacillati</taxon>
        <taxon>Bacillota</taxon>
        <taxon>Bacilli</taxon>
        <taxon>Bacillales</taxon>
        <taxon>Bacillaceae</taxon>
        <taxon>Ornithinibacillus</taxon>
    </lineage>
</organism>
<dbReference type="EMBL" id="JBHUHQ010000021">
    <property type="protein sequence ID" value="MFD2046206.1"/>
    <property type="molecule type" value="Genomic_DNA"/>
</dbReference>
<comment type="caution">
    <text evidence="2">The sequence shown here is derived from an EMBL/GenBank/DDBJ whole genome shotgun (WGS) entry which is preliminary data.</text>
</comment>
<dbReference type="InterPro" id="IPR002575">
    <property type="entry name" value="Aminoglycoside_PTrfase"/>
</dbReference>
<evidence type="ECO:0000313" key="3">
    <source>
        <dbReference type="Proteomes" id="UP001597383"/>
    </source>
</evidence>
<dbReference type="Proteomes" id="UP001597383">
    <property type="component" value="Unassembled WGS sequence"/>
</dbReference>
<name>A0ABW4W4R7_9BACI</name>
<keyword evidence="3" id="KW-1185">Reference proteome</keyword>
<sequence>MSRNKRRDDKDIDRLSSFLYWEGNFRLKELKPIKNDVLLITSDNLERYILKRHSNKKNITQQWEFFSKINAEMITPFVRFPNGRKIISDENHFYWTLTPFIQGRKLNYISPIDRKTAVQTLRNFHRNASEVFVENRVNKQLFYLRWYNRLQTFKKTEYLFLKFGYENLYKDITKKTEQSIQLVATYPWKLIQRQAEESGIWVHGDVASHNFIQNERTYLIDFDLLLCTSQIYDYIQLGQRFLPYVNWDIDQLLTYRMVEDSDVPIWLMAIAIPSDVLREWLHYLSHQRSDRSIDNYLTEMEKNWMKRKDFVKMAKLVVK</sequence>
<evidence type="ECO:0000259" key="1">
    <source>
        <dbReference type="Pfam" id="PF01636"/>
    </source>
</evidence>
<evidence type="ECO:0000313" key="2">
    <source>
        <dbReference type="EMBL" id="MFD2046206.1"/>
    </source>
</evidence>